<protein>
    <submittedName>
        <fullName evidence="1">Uncharacterized protein</fullName>
    </submittedName>
</protein>
<comment type="caution">
    <text evidence="1">The sequence shown here is derived from an EMBL/GenBank/DDBJ whole genome shotgun (WGS) entry which is preliminary data.</text>
</comment>
<reference evidence="1" key="1">
    <citation type="journal article" date="2022" name="bioRxiv">
        <title>Population genetic analysis of Ophidiomyces ophidiicola, the causative agent of snake fungal disease, indicates recent introductions to the USA.</title>
        <authorList>
            <person name="Ladner J.T."/>
            <person name="Palmer J.M."/>
            <person name="Ettinger C.L."/>
            <person name="Stajich J.E."/>
            <person name="Farrell T.M."/>
            <person name="Glorioso B.M."/>
            <person name="Lawson B."/>
            <person name="Price S.J."/>
            <person name="Stengle A.G."/>
            <person name="Grear D.A."/>
            <person name="Lorch J.M."/>
        </authorList>
    </citation>
    <scope>NUCLEOTIDE SEQUENCE</scope>
    <source>
        <strain evidence="1">NWHC 24266-5</strain>
    </source>
</reference>
<dbReference type="EMBL" id="JALBCA010000070">
    <property type="protein sequence ID" value="KAI2384628.1"/>
    <property type="molecule type" value="Genomic_DNA"/>
</dbReference>
<evidence type="ECO:0000313" key="1">
    <source>
        <dbReference type="EMBL" id="KAI2384628.1"/>
    </source>
</evidence>
<sequence>MGGLKKLLAVDHPPCLAPAATAAPAGPPALDPALLLDRRCCCCRRRRRPRPSQLSQHPQPQYQHQHQHQHQYQLQHPPPAPCPRRASRHVDVLDALLAPPVTAAAAAAVLYNEHIADRNLQRQRQRQPRPAGAAPRASRTRQPPQLPDEAADTLKPAAGRETTTQYDFPLPPRPRSFAARKNRHDLSIDLDRAAPRSGFVKLATQPAAAPAHDAPRRRHADRDLVSSPVSVASHAPSLKMPAAEVQEIMNLFKQAYESLHSLDAHPTFETLQDAIIREINSHDAFRHIQSDDDDDDDDDDTAVPSLSPSPSPASLLEDHRARPSVDRGIATPPSRNFSRKEKHLSFRARKLMRDSPTPRELSIPALKGLESDPAYYYDHDRARPRPHHTTYPLARPSLDTTNVVVVAEPPQYYDPGHPRHRPPPPPPPSRRSLDTQKRLSKATSTTTTTTTTAVDTPDSSRWSYLPSSVSSLGRKLSQSHTLHTTSPDRRANNNNNNACVSSPPRYRIPCVAVPPAENAPQPAAELCRGEDPSSWQRSRVY</sequence>
<name>A0ACB8UWB3_9EURO</name>
<organism evidence="1">
    <name type="scientific">Ophidiomyces ophidiicola</name>
    <dbReference type="NCBI Taxonomy" id="1387563"/>
    <lineage>
        <taxon>Eukaryota</taxon>
        <taxon>Fungi</taxon>
        <taxon>Dikarya</taxon>
        <taxon>Ascomycota</taxon>
        <taxon>Pezizomycotina</taxon>
        <taxon>Eurotiomycetes</taxon>
        <taxon>Eurotiomycetidae</taxon>
        <taxon>Onygenales</taxon>
        <taxon>Onygenaceae</taxon>
        <taxon>Ophidiomyces</taxon>
    </lineage>
</organism>
<accession>A0ACB8UWB3</accession>
<proteinExistence type="predicted"/>
<gene>
    <name evidence="1" type="ORF">LOY88_004580</name>
</gene>